<dbReference type="Proteomes" id="UP001239909">
    <property type="component" value="Unassembled WGS sequence"/>
</dbReference>
<proteinExistence type="inferred from homology"/>
<organism evidence="8 9">
    <name type="scientific">Paralimibaculum aggregatum</name>
    <dbReference type="NCBI Taxonomy" id="3036245"/>
    <lineage>
        <taxon>Bacteria</taxon>
        <taxon>Pseudomonadati</taxon>
        <taxon>Pseudomonadota</taxon>
        <taxon>Alphaproteobacteria</taxon>
        <taxon>Rhodobacterales</taxon>
        <taxon>Paracoccaceae</taxon>
        <taxon>Paralimibaculum</taxon>
    </lineage>
</organism>
<comment type="subcellular location">
    <subcellularLocation>
        <location evidence="1">Membrane</location>
        <topology evidence="1">Multi-pass membrane protein</topology>
    </subcellularLocation>
</comment>
<keyword evidence="9" id="KW-1185">Reference proteome</keyword>
<feature type="transmembrane region" description="Helical" evidence="6">
    <location>
        <begin position="39"/>
        <end position="57"/>
    </location>
</feature>
<dbReference type="RefSeq" id="WP_285673793.1">
    <property type="nucleotide sequence ID" value="NZ_BSYI01000041.1"/>
</dbReference>
<dbReference type="InterPro" id="IPR000620">
    <property type="entry name" value="EamA_dom"/>
</dbReference>
<feature type="domain" description="EamA" evidence="7">
    <location>
        <begin position="10"/>
        <end position="145"/>
    </location>
</feature>
<gene>
    <name evidence="8" type="ORF">LNKW23_39140</name>
</gene>
<evidence type="ECO:0000259" key="7">
    <source>
        <dbReference type="Pfam" id="PF00892"/>
    </source>
</evidence>
<keyword evidence="5 6" id="KW-0472">Membrane</keyword>
<feature type="domain" description="EamA" evidence="7">
    <location>
        <begin position="165"/>
        <end position="296"/>
    </location>
</feature>
<dbReference type="EMBL" id="BSYI01000041">
    <property type="protein sequence ID" value="GMG84698.1"/>
    <property type="molecule type" value="Genomic_DNA"/>
</dbReference>
<protein>
    <submittedName>
        <fullName evidence="8">EamA family transporter</fullName>
    </submittedName>
</protein>
<dbReference type="SUPFAM" id="SSF103481">
    <property type="entry name" value="Multidrug resistance efflux transporter EmrE"/>
    <property type="match status" value="2"/>
</dbReference>
<evidence type="ECO:0000256" key="1">
    <source>
        <dbReference type="ARBA" id="ARBA00004141"/>
    </source>
</evidence>
<feature type="transmembrane region" description="Helical" evidence="6">
    <location>
        <begin position="189"/>
        <end position="213"/>
    </location>
</feature>
<evidence type="ECO:0000256" key="5">
    <source>
        <dbReference type="ARBA" id="ARBA00023136"/>
    </source>
</evidence>
<accession>A0ABQ6LRW6</accession>
<feature type="transmembrane region" description="Helical" evidence="6">
    <location>
        <begin position="255"/>
        <end position="275"/>
    </location>
</feature>
<evidence type="ECO:0000256" key="2">
    <source>
        <dbReference type="ARBA" id="ARBA00007362"/>
    </source>
</evidence>
<feature type="transmembrane region" description="Helical" evidence="6">
    <location>
        <begin position="225"/>
        <end position="248"/>
    </location>
</feature>
<keyword evidence="4 6" id="KW-1133">Transmembrane helix</keyword>
<feature type="transmembrane region" description="Helical" evidence="6">
    <location>
        <begin position="69"/>
        <end position="93"/>
    </location>
</feature>
<feature type="transmembrane region" description="Helical" evidence="6">
    <location>
        <begin position="162"/>
        <end position="182"/>
    </location>
</feature>
<evidence type="ECO:0000313" key="9">
    <source>
        <dbReference type="Proteomes" id="UP001239909"/>
    </source>
</evidence>
<comment type="similarity">
    <text evidence="2">Belongs to the EamA transporter family.</text>
</comment>
<dbReference type="InterPro" id="IPR037185">
    <property type="entry name" value="EmrE-like"/>
</dbReference>
<feature type="transmembrane region" description="Helical" evidence="6">
    <location>
        <begin position="281"/>
        <end position="301"/>
    </location>
</feature>
<dbReference type="PANTHER" id="PTHR32322">
    <property type="entry name" value="INNER MEMBRANE TRANSPORTER"/>
    <property type="match status" value="1"/>
</dbReference>
<name>A0ABQ6LRW6_9RHOB</name>
<evidence type="ECO:0000313" key="8">
    <source>
        <dbReference type="EMBL" id="GMG84698.1"/>
    </source>
</evidence>
<feature type="transmembrane region" description="Helical" evidence="6">
    <location>
        <begin position="131"/>
        <end position="150"/>
    </location>
</feature>
<evidence type="ECO:0000256" key="4">
    <source>
        <dbReference type="ARBA" id="ARBA00022989"/>
    </source>
</evidence>
<evidence type="ECO:0000256" key="3">
    <source>
        <dbReference type="ARBA" id="ARBA00022692"/>
    </source>
</evidence>
<dbReference type="Pfam" id="PF00892">
    <property type="entry name" value="EamA"/>
    <property type="match status" value="2"/>
</dbReference>
<dbReference type="PANTHER" id="PTHR32322:SF2">
    <property type="entry name" value="EAMA DOMAIN-CONTAINING PROTEIN"/>
    <property type="match status" value="1"/>
</dbReference>
<dbReference type="InterPro" id="IPR050638">
    <property type="entry name" value="AA-Vitamin_Transporters"/>
</dbReference>
<reference evidence="8 9" key="1">
    <citation type="submission" date="2023-04" db="EMBL/GenBank/DDBJ databases">
        <title>Marinoamorphus aggregata gen. nov., sp. Nov., isolate from tissue of brittle star Ophioplocus japonicus.</title>
        <authorList>
            <person name="Kawano K."/>
            <person name="Sawayama S."/>
            <person name="Nakagawa S."/>
        </authorList>
    </citation>
    <scope>NUCLEOTIDE SEQUENCE [LARGE SCALE GENOMIC DNA]</scope>
    <source>
        <strain evidence="8 9">NKW23</strain>
    </source>
</reference>
<evidence type="ECO:0000256" key="6">
    <source>
        <dbReference type="SAM" id="Phobius"/>
    </source>
</evidence>
<keyword evidence="3 6" id="KW-0812">Transmembrane</keyword>
<feature type="transmembrane region" description="Helical" evidence="6">
    <location>
        <begin position="99"/>
        <end position="119"/>
    </location>
</feature>
<sequence length="311" mass="31896">MSATRRDWAFLLCLGMIWGAAFMATTVAAREFTPLTIAGVRLALGAAMLLGVMRATGRRLPGFATAEQRGFWLAAAAVAFLANAMPFTSLAWAQRHIPSGLAGVLMATVPLFVLPLAHVFVPGDRITPRKVAGFGLGFCGVLVLIGPAAFAAPDPAGSDSPVALAIGACLLTALGYASGSIVSKRAPQLGLLPFAAAALMIAAIMVLPLAFLLEDPLAAEASPEGLAALVYLGIAPTALATVMLLQVIRSAGPGFLSNVNYQVPIWAVLFGWAVLGETPSPRLAVAAVLILAGLGLAQNLIGLRRGAVPRG</sequence>
<comment type="caution">
    <text evidence="8">The sequence shown here is derived from an EMBL/GenBank/DDBJ whole genome shotgun (WGS) entry which is preliminary data.</text>
</comment>